<evidence type="ECO:0000259" key="4">
    <source>
        <dbReference type="Pfam" id="PF20981"/>
    </source>
</evidence>
<reference evidence="5" key="1">
    <citation type="submission" date="2014-08" db="EMBL/GenBank/DDBJ databases">
        <authorList>
            <person name="Sharma Rahul"/>
            <person name="Thines Marco"/>
        </authorList>
    </citation>
    <scope>NUCLEOTIDE SEQUENCE</scope>
</reference>
<evidence type="ECO:0000259" key="3">
    <source>
        <dbReference type="Pfam" id="PF05282"/>
    </source>
</evidence>
<sequence length="431" mass="48029">MSNFLSKLTPEQSQALYDRAGFWLVKDLPKGSLVGIDGSLNQVLDFAGFKLIPPSLHLIVLSPPGGTSLDEVLPSPRTGTLYFSHPLQVVTRVWSSSVDSLKTPTDGPDVVVSKEVLKGLDTKLAPYPIDRWETWKTLFPTKFVDVGKVERVLGKEGSVGGWDLDGFELSSRVEEEEGDMIGVSLGGERVLRHRSEKEGKAGADLTRSKDGEPSGDGIKWAMFDLKRSWRQGAVGEETTTFARDKSWLFWHVVQEQCNGDLTLLLTQLALLLPLSIQLQTPSLLCSTYRRVLYLITNSHLHLVPASSPYLTVPQPGALSSFYLDFIQLLHAQLSWLPDTFFQEDLPEAENWFAQSITQDLQRGLKTRFDNPFSTLTEEKDWIEVKDRWLALSALCGDKFGWTMDTSAAAAGASDLDEDEEDEEDRPVVVEL</sequence>
<dbReference type="PANTHER" id="PTHR12689:SF4">
    <property type="entry name" value="PROTEIN AAR2 HOMOLOG"/>
    <property type="match status" value="1"/>
</dbReference>
<feature type="domain" description="AAR2 C-terminal" evidence="3">
    <location>
        <begin position="222"/>
        <end position="404"/>
    </location>
</feature>
<comment type="similarity">
    <text evidence="1">Belongs to the AAR2 family.</text>
</comment>
<dbReference type="PANTHER" id="PTHR12689">
    <property type="entry name" value="A1 CISTRON SPLICING FACTOR AAR2-RELATED"/>
    <property type="match status" value="1"/>
</dbReference>
<dbReference type="Gene3D" id="2.60.34.20">
    <property type="match status" value="1"/>
</dbReference>
<proteinExistence type="inferred from homology"/>
<dbReference type="Gene3D" id="1.25.40.550">
    <property type="entry name" value="Aar2, C-terminal domain-like"/>
    <property type="match status" value="1"/>
</dbReference>
<dbReference type="InterPro" id="IPR033648">
    <property type="entry name" value="AAR2_C"/>
</dbReference>
<organism evidence="5">
    <name type="scientific">Phaffia rhodozyma</name>
    <name type="common">Yeast</name>
    <name type="synonym">Xanthophyllomyces dendrorhous</name>
    <dbReference type="NCBI Taxonomy" id="264483"/>
    <lineage>
        <taxon>Eukaryota</taxon>
        <taxon>Fungi</taxon>
        <taxon>Dikarya</taxon>
        <taxon>Basidiomycota</taxon>
        <taxon>Agaricomycotina</taxon>
        <taxon>Tremellomycetes</taxon>
        <taxon>Cystofilobasidiales</taxon>
        <taxon>Mrakiaceae</taxon>
        <taxon>Phaffia</taxon>
    </lineage>
</organism>
<accession>A0A0F7SK54</accession>
<dbReference type="InterPro" id="IPR033647">
    <property type="entry name" value="Aar2_N"/>
</dbReference>
<dbReference type="AlphaFoldDB" id="A0A0F7SK54"/>
<dbReference type="Pfam" id="PF20981">
    <property type="entry name" value="AAR2_1st"/>
    <property type="match status" value="1"/>
</dbReference>
<feature type="domain" description="AAR2 N-terminal" evidence="4">
    <location>
        <begin position="22"/>
        <end position="152"/>
    </location>
</feature>
<protein>
    <submittedName>
        <fullName evidence="5">mRNA splicing factor</fullName>
    </submittedName>
</protein>
<dbReference type="Pfam" id="PF05282">
    <property type="entry name" value="AAR2"/>
    <property type="match status" value="1"/>
</dbReference>
<dbReference type="EMBL" id="LN483249">
    <property type="protein sequence ID" value="CDZ97714.1"/>
    <property type="molecule type" value="Genomic_DNA"/>
</dbReference>
<dbReference type="CDD" id="cd13777">
    <property type="entry name" value="Aar2_N"/>
    <property type="match status" value="1"/>
</dbReference>
<feature type="region of interest" description="Disordered" evidence="2">
    <location>
        <begin position="410"/>
        <end position="431"/>
    </location>
</feature>
<evidence type="ECO:0000256" key="1">
    <source>
        <dbReference type="ARBA" id="ARBA00006281"/>
    </source>
</evidence>
<name>A0A0F7SK54_PHARH</name>
<dbReference type="InterPro" id="IPR038514">
    <property type="entry name" value="AAR2_C_sf"/>
</dbReference>
<dbReference type="InterPro" id="IPR007946">
    <property type="entry name" value="AAR2"/>
</dbReference>
<dbReference type="InterPro" id="IPR038516">
    <property type="entry name" value="AAR2_N_sf"/>
</dbReference>
<evidence type="ECO:0000313" key="5">
    <source>
        <dbReference type="EMBL" id="CDZ97714.1"/>
    </source>
</evidence>
<evidence type="ECO:0000256" key="2">
    <source>
        <dbReference type="SAM" id="MobiDB-lite"/>
    </source>
</evidence>
<dbReference type="GO" id="GO:0000244">
    <property type="term" value="P:spliceosomal tri-snRNP complex assembly"/>
    <property type="evidence" value="ECO:0007669"/>
    <property type="project" value="TreeGrafter"/>
</dbReference>
<feature type="compositionally biased region" description="Acidic residues" evidence="2">
    <location>
        <begin position="414"/>
        <end position="424"/>
    </location>
</feature>